<dbReference type="SMART" id="SM00418">
    <property type="entry name" value="HTH_ARSR"/>
    <property type="match status" value="1"/>
</dbReference>
<dbReference type="SUPFAM" id="SSF46785">
    <property type="entry name" value="Winged helix' DNA-binding domain"/>
    <property type="match status" value="1"/>
</dbReference>
<dbReference type="PANTHER" id="PTHR47893">
    <property type="entry name" value="REGULATORY PROTEIN PCHR"/>
    <property type="match status" value="1"/>
</dbReference>
<dbReference type="InterPro" id="IPR011991">
    <property type="entry name" value="ArsR-like_HTH"/>
</dbReference>
<keyword evidence="1" id="KW-0805">Transcription regulation</keyword>
<keyword evidence="6" id="KW-1185">Reference proteome</keyword>
<dbReference type="InterPro" id="IPR018060">
    <property type="entry name" value="HTH_AraC"/>
</dbReference>
<sequence>MAEFQLPHDHGTSSQAASLHQEVMQVAHFAAAAEVFKQLSDPTRVRIFWLLSHQEACVINLAAMLEMSSPAVSHHLRSLTESGLLISRRDGKEVYYRAADTEESRLLHEIVERVMEIACPEKTVDFQASQEEIIRRVHTYLTEHLSERITIEALSREFLMNTTTLKSAFKRVYGSSIAQHMKQHRMEAAAARLTQTQDDIAAIAKAVGYESQSRFTEAFREVYGEVPTEYRKRRCRTAENGAACCSCGKCGK</sequence>
<organism evidence="5 6">
    <name type="scientific">Faecousia intestinalis</name>
    <dbReference type="NCBI Taxonomy" id="3133167"/>
    <lineage>
        <taxon>Bacteria</taxon>
        <taxon>Bacillati</taxon>
        <taxon>Bacillota</taxon>
        <taxon>Clostridia</taxon>
        <taxon>Eubacteriales</taxon>
        <taxon>Oscillospiraceae</taxon>
        <taxon>Faecousia</taxon>
    </lineage>
</organism>
<dbReference type="RefSeq" id="WP_349135407.1">
    <property type="nucleotide sequence ID" value="NZ_JBBMFF010000182.1"/>
</dbReference>
<comment type="caution">
    <text evidence="5">The sequence shown here is derived from an EMBL/GenBank/DDBJ whole genome shotgun (WGS) entry which is preliminary data.</text>
</comment>
<dbReference type="SUPFAM" id="SSF46689">
    <property type="entry name" value="Homeodomain-like"/>
    <property type="match status" value="2"/>
</dbReference>
<feature type="domain" description="HTH arsR-type" evidence="4">
    <location>
        <begin position="24"/>
        <end position="118"/>
    </location>
</feature>
<reference evidence="5 6" key="1">
    <citation type="submission" date="2024-03" db="EMBL/GenBank/DDBJ databases">
        <title>Human intestinal bacterial collection.</title>
        <authorList>
            <person name="Pauvert C."/>
            <person name="Hitch T.C.A."/>
            <person name="Clavel T."/>
        </authorList>
    </citation>
    <scope>NUCLEOTIDE SEQUENCE [LARGE SCALE GENOMIC DNA]</scope>
    <source>
        <strain evidence="5 6">CLA-AA-H192</strain>
    </source>
</reference>
<evidence type="ECO:0000259" key="4">
    <source>
        <dbReference type="PROSITE" id="PS50987"/>
    </source>
</evidence>
<evidence type="ECO:0000256" key="1">
    <source>
        <dbReference type="ARBA" id="ARBA00023015"/>
    </source>
</evidence>
<feature type="domain" description="HTH araC/xylS-type" evidence="3">
    <location>
        <begin position="135"/>
        <end position="233"/>
    </location>
</feature>
<proteinExistence type="predicted"/>
<dbReference type="Gene3D" id="1.10.10.10">
    <property type="entry name" value="Winged helix-like DNA-binding domain superfamily/Winged helix DNA-binding domain"/>
    <property type="match status" value="1"/>
</dbReference>
<dbReference type="Pfam" id="PF12833">
    <property type="entry name" value="HTH_18"/>
    <property type="match status" value="1"/>
</dbReference>
<gene>
    <name evidence="5" type="ORF">WMO66_05590</name>
</gene>
<protein>
    <submittedName>
        <fullName evidence="5">Metalloregulator ArsR/SmtB family transcription factor</fullName>
    </submittedName>
</protein>
<evidence type="ECO:0000313" key="6">
    <source>
        <dbReference type="Proteomes" id="UP001491552"/>
    </source>
</evidence>
<evidence type="ECO:0000313" key="5">
    <source>
        <dbReference type="EMBL" id="MEQ2510725.1"/>
    </source>
</evidence>
<evidence type="ECO:0000256" key="2">
    <source>
        <dbReference type="ARBA" id="ARBA00023163"/>
    </source>
</evidence>
<accession>A0ABV1G5P7</accession>
<dbReference type="Pfam" id="PF01022">
    <property type="entry name" value="HTH_5"/>
    <property type="match status" value="1"/>
</dbReference>
<dbReference type="EMBL" id="JBBMFF010000182">
    <property type="protein sequence ID" value="MEQ2510725.1"/>
    <property type="molecule type" value="Genomic_DNA"/>
</dbReference>
<keyword evidence="2" id="KW-0804">Transcription</keyword>
<dbReference type="NCBIfam" id="NF033788">
    <property type="entry name" value="HTH_metalloreg"/>
    <property type="match status" value="1"/>
</dbReference>
<dbReference type="SMART" id="SM00342">
    <property type="entry name" value="HTH_ARAC"/>
    <property type="match status" value="1"/>
</dbReference>
<dbReference type="Gene3D" id="1.10.10.60">
    <property type="entry name" value="Homeodomain-like"/>
    <property type="match status" value="1"/>
</dbReference>
<dbReference type="PROSITE" id="PS50987">
    <property type="entry name" value="HTH_ARSR_2"/>
    <property type="match status" value="1"/>
</dbReference>
<name>A0ABV1G5P7_9FIRM</name>
<dbReference type="InterPro" id="IPR036390">
    <property type="entry name" value="WH_DNA-bd_sf"/>
</dbReference>
<dbReference type="Proteomes" id="UP001491552">
    <property type="component" value="Unassembled WGS sequence"/>
</dbReference>
<dbReference type="InterPro" id="IPR001845">
    <property type="entry name" value="HTH_ArsR_DNA-bd_dom"/>
</dbReference>
<dbReference type="CDD" id="cd00090">
    <property type="entry name" value="HTH_ARSR"/>
    <property type="match status" value="1"/>
</dbReference>
<dbReference type="InterPro" id="IPR009057">
    <property type="entry name" value="Homeodomain-like_sf"/>
</dbReference>
<dbReference type="PRINTS" id="PR00778">
    <property type="entry name" value="HTHARSR"/>
</dbReference>
<evidence type="ECO:0000259" key="3">
    <source>
        <dbReference type="PROSITE" id="PS01124"/>
    </source>
</evidence>
<dbReference type="InterPro" id="IPR036388">
    <property type="entry name" value="WH-like_DNA-bd_sf"/>
</dbReference>
<dbReference type="PROSITE" id="PS01124">
    <property type="entry name" value="HTH_ARAC_FAMILY_2"/>
    <property type="match status" value="1"/>
</dbReference>
<dbReference type="InterPro" id="IPR053142">
    <property type="entry name" value="PchR_regulatory_protein"/>
</dbReference>
<dbReference type="PANTHER" id="PTHR47893:SF1">
    <property type="entry name" value="REGULATORY PROTEIN PCHR"/>
    <property type="match status" value="1"/>
</dbReference>